<dbReference type="AlphaFoldDB" id="A0A5N6L7R4"/>
<accession>A0A5N6L7R4</accession>
<gene>
    <name evidence="1" type="ORF">E3N88_45923</name>
</gene>
<keyword evidence="2" id="KW-1185">Reference proteome</keyword>
<proteinExistence type="predicted"/>
<protein>
    <submittedName>
        <fullName evidence="1">Uncharacterized protein</fullName>
    </submittedName>
</protein>
<name>A0A5N6L7R4_9ASTR</name>
<comment type="caution">
    <text evidence="1">The sequence shown here is derived from an EMBL/GenBank/DDBJ whole genome shotgun (WGS) entry which is preliminary data.</text>
</comment>
<evidence type="ECO:0000313" key="1">
    <source>
        <dbReference type="EMBL" id="KAC9385007.1"/>
    </source>
</evidence>
<dbReference type="Proteomes" id="UP000326396">
    <property type="component" value="Unassembled WGS sequence"/>
</dbReference>
<organism evidence="1 2">
    <name type="scientific">Mikania micrantha</name>
    <name type="common">bitter vine</name>
    <dbReference type="NCBI Taxonomy" id="192012"/>
    <lineage>
        <taxon>Eukaryota</taxon>
        <taxon>Viridiplantae</taxon>
        <taxon>Streptophyta</taxon>
        <taxon>Embryophyta</taxon>
        <taxon>Tracheophyta</taxon>
        <taxon>Spermatophyta</taxon>
        <taxon>Magnoliopsida</taxon>
        <taxon>eudicotyledons</taxon>
        <taxon>Gunneridae</taxon>
        <taxon>Pentapetalae</taxon>
        <taxon>asterids</taxon>
        <taxon>campanulids</taxon>
        <taxon>Asterales</taxon>
        <taxon>Asteraceae</taxon>
        <taxon>Asteroideae</taxon>
        <taxon>Heliantheae alliance</taxon>
        <taxon>Eupatorieae</taxon>
        <taxon>Mikania</taxon>
    </lineage>
</organism>
<reference evidence="1 2" key="1">
    <citation type="submission" date="2019-05" db="EMBL/GenBank/DDBJ databases">
        <title>Mikania micrantha, genome provides insights into the molecular mechanism of rapid growth.</title>
        <authorList>
            <person name="Liu B."/>
        </authorList>
    </citation>
    <scope>NUCLEOTIDE SEQUENCE [LARGE SCALE GENOMIC DNA]</scope>
    <source>
        <strain evidence="1">NLD-2019</strain>
        <tissue evidence="1">Leaf</tissue>
    </source>
</reference>
<dbReference type="EMBL" id="SZYD01002574">
    <property type="protein sequence ID" value="KAC9385007.1"/>
    <property type="molecule type" value="Genomic_DNA"/>
</dbReference>
<sequence length="122" mass="13871">MAEKSNLDPHNTGSATKPPILVRLQYNIGQRRMIHFLSNNHTEKLELDAKAHAHAQLAHSPAKRDLFRPCNLSLTQRYGKLLTFEREIDQKRKLLKSGKSADDYIHGNTAFLSHSHNSETSD</sequence>
<evidence type="ECO:0000313" key="2">
    <source>
        <dbReference type="Proteomes" id="UP000326396"/>
    </source>
</evidence>